<evidence type="ECO:0000313" key="2">
    <source>
        <dbReference type="EMBL" id="QIK52149.1"/>
    </source>
</evidence>
<dbReference type="AlphaFoldDB" id="A0A6G7WIV8"/>
<protein>
    <recommendedName>
        <fullName evidence="4">YitT family protein</fullName>
    </recommendedName>
</protein>
<feature type="transmembrane region" description="Helical" evidence="1">
    <location>
        <begin position="18"/>
        <end position="38"/>
    </location>
</feature>
<gene>
    <name evidence="2" type="ORF">G7058_08940</name>
</gene>
<name>A0A6G7WIV8_9LACT</name>
<dbReference type="InterPro" id="IPR038750">
    <property type="entry name" value="YczE/YyaS-like"/>
</dbReference>
<dbReference type="PANTHER" id="PTHR40078">
    <property type="entry name" value="INTEGRAL MEMBRANE PROTEIN-RELATED"/>
    <property type="match status" value="1"/>
</dbReference>
<feature type="transmembrane region" description="Helical" evidence="1">
    <location>
        <begin position="169"/>
        <end position="187"/>
    </location>
</feature>
<dbReference type="Proteomes" id="UP000501830">
    <property type="component" value="Chromosome"/>
</dbReference>
<proteinExistence type="predicted"/>
<keyword evidence="1" id="KW-0472">Membrane</keyword>
<organism evidence="2 3">
    <name type="scientific">Jeotgalibaca porci</name>
    <dbReference type="NCBI Taxonomy" id="1868793"/>
    <lineage>
        <taxon>Bacteria</taxon>
        <taxon>Bacillati</taxon>
        <taxon>Bacillota</taxon>
        <taxon>Bacilli</taxon>
        <taxon>Lactobacillales</taxon>
        <taxon>Carnobacteriaceae</taxon>
        <taxon>Jeotgalibaca</taxon>
    </lineage>
</organism>
<evidence type="ECO:0000313" key="3">
    <source>
        <dbReference type="Proteomes" id="UP000501830"/>
    </source>
</evidence>
<keyword evidence="3" id="KW-1185">Reference proteome</keyword>
<dbReference type="KEGG" id="jpo:G7058_08940"/>
<dbReference type="PANTHER" id="PTHR40078:SF1">
    <property type="entry name" value="INTEGRAL MEMBRANE PROTEIN"/>
    <property type="match status" value="1"/>
</dbReference>
<feature type="transmembrane region" description="Helical" evidence="1">
    <location>
        <begin position="118"/>
        <end position="139"/>
    </location>
</feature>
<feature type="transmembrane region" description="Helical" evidence="1">
    <location>
        <begin position="193"/>
        <end position="212"/>
    </location>
</feature>
<feature type="transmembrane region" description="Helical" evidence="1">
    <location>
        <begin position="86"/>
        <end position="112"/>
    </location>
</feature>
<evidence type="ECO:0008006" key="4">
    <source>
        <dbReference type="Google" id="ProtNLM"/>
    </source>
</evidence>
<sequence length="229" mass="25058">MKVNSEVTFLSQQLMKRVFLYVVGLFMLSFGVSLSIYANFGVSPVSSLAYGLSLITGVSVGATTIFTHIIYIIIQMIILKRFDMKYALTQLVIAFVFGFFVNATISISTLLLPVAGTIVLQCVYLALSLLLVACGLFIYTNAQYTLMPYDELTQVISTSYKMPFGKAKIIGDVSNVIIAIILCLTFLKTMGSIGIGTIVAAVSIGKILGIVAKKFQPQMDLFLKREELI</sequence>
<keyword evidence="1" id="KW-0812">Transmembrane</keyword>
<dbReference type="Pfam" id="PF19700">
    <property type="entry name" value="DUF6198"/>
    <property type="match status" value="1"/>
</dbReference>
<feature type="transmembrane region" description="Helical" evidence="1">
    <location>
        <begin position="50"/>
        <end position="74"/>
    </location>
</feature>
<evidence type="ECO:0000256" key="1">
    <source>
        <dbReference type="SAM" id="Phobius"/>
    </source>
</evidence>
<keyword evidence="1" id="KW-1133">Transmembrane helix</keyword>
<dbReference type="EMBL" id="CP049889">
    <property type="protein sequence ID" value="QIK52149.1"/>
    <property type="molecule type" value="Genomic_DNA"/>
</dbReference>
<reference evidence="2 3" key="1">
    <citation type="journal article" date="2017" name="Int. J. Syst. Evol. Microbiol.">
        <title>Jeotgalibaca porci sp. nov. and Jeotgalibaca arthritidis sp. nov., isolated from pigs, and emended description of the genus Jeotgalibaca.</title>
        <authorList>
            <person name="Zamora L."/>
            <person name="Perez-Sancho M."/>
            <person name="Dominguez L."/>
            <person name="Fernandez-Garayzabal J.F."/>
            <person name="Vela A.I."/>
        </authorList>
    </citation>
    <scope>NUCLEOTIDE SEQUENCE [LARGE SCALE GENOMIC DNA]</scope>
    <source>
        <strain evidence="2 3">CCUG 69148</strain>
    </source>
</reference>
<accession>A0A6G7WIV8</accession>